<accession>A0A0L6W5K4</accession>
<reference evidence="3" key="1">
    <citation type="submission" date="2015-07" db="EMBL/GenBank/DDBJ databases">
        <title>Complete Genome of Thermincola ferriacetica strain Z-0001T.</title>
        <authorList>
            <person name="Lusk B."/>
            <person name="Badalamenti J.P."/>
            <person name="Parameswaran P."/>
            <person name="Bond D.R."/>
            <person name="Torres C.I."/>
        </authorList>
    </citation>
    <scope>NUCLEOTIDE SEQUENCE [LARGE SCALE GENOMIC DNA]</scope>
    <source>
        <strain evidence="3">Z-0001</strain>
    </source>
</reference>
<evidence type="ECO:0000259" key="1">
    <source>
        <dbReference type="PROSITE" id="PS50851"/>
    </source>
</evidence>
<dbReference type="Gene3D" id="2.40.50.180">
    <property type="entry name" value="CheA-289, Domain 4"/>
    <property type="match status" value="1"/>
</dbReference>
<keyword evidence="3" id="KW-1185">Reference proteome</keyword>
<protein>
    <submittedName>
        <fullName evidence="2">CheW protein</fullName>
    </submittedName>
</protein>
<dbReference type="EMBL" id="LGTE01000002">
    <property type="protein sequence ID" value="KNZ70862.1"/>
    <property type="molecule type" value="Genomic_DNA"/>
</dbReference>
<dbReference type="CDD" id="cd00732">
    <property type="entry name" value="CheW"/>
    <property type="match status" value="1"/>
</dbReference>
<dbReference type="Proteomes" id="UP000037175">
    <property type="component" value="Unassembled WGS sequence"/>
</dbReference>
<dbReference type="GO" id="GO:0006935">
    <property type="term" value="P:chemotaxis"/>
    <property type="evidence" value="ECO:0007669"/>
    <property type="project" value="InterPro"/>
</dbReference>
<dbReference type="Gene3D" id="2.30.30.40">
    <property type="entry name" value="SH3 Domains"/>
    <property type="match status" value="1"/>
</dbReference>
<dbReference type="SUPFAM" id="SSF50341">
    <property type="entry name" value="CheW-like"/>
    <property type="match status" value="1"/>
</dbReference>
<dbReference type="PANTHER" id="PTHR22617">
    <property type="entry name" value="CHEMOTAXIS SENSOR HISTIDINE KINASE-RELATED"/>
    <property type="match status" value="1"/>
</dbReference>
<dbReference type="SMART" id="SM00260">
    <property type="entry name" value="CheW"/>
    <property type="match status" value="1"/>
</dbReference>
<dbReference type="GO" id="GO:0005829">
    <property type="term" value="C:cytosol"/>
    <property type="evidence" value="ECO:0007669"/>
    <property type="project" value="TreeGrafter"/>
</dbReference>
<dbReference type="InterPro" id="IPR002545">
    <property type="entry name" value="CheW-lke_dom"/>
</dbReference>
<name>A0A0L6W5K4_9FIRM</name>
<dbReference type="PANTHER" id="PTHR22617:SF23">
    <property type="entry name" value="CHEMOTAXIS PROTEIN CHEW"/>
    <property type="match status" value="1"/>
</dbReference>
<dbReference type="InterPro" id="IPR039315">
    <property type="entry name" value="CheW"/>
</dbReference>
<evidence type="ECO:0000313" key="3">
    <source>
        <dbReference type="Proteomes" id="UP000037175"/>
    </source>
</evidence>
<dbReference type="PATRIC" id="fig|281456.6.peg.574"/>
<dbReference type="GO" id="GO:0007165">
    <property type="term" value="P:signal transduction"/>
    <property type="evidence" value="ECO:0007669"/>
    <property type="project" value="InterPro"/>
</dbReference>
<dbReference type="Pfam" id="PF01584">
    <property type="entry name" value="CheW"/>
    <property type="match status" value="1"/>
</dbReference>
<evidence type="ECO:0000313" key="2">
    <source>
        <dbReference type="EMBL" id="KNZ70862.1"/>
    </source>
</evidence>
<proteinExistence type="predicted"/>
<organism evidence="2 3">
    <name type="scientific">Thermincola ferriacetica</name>
    <dbReference type="NCBI Taxonomy" id="281456"/>
    <lineage>
        <taxon>Bacteria</taxon>
        <taxon>Bacillati</taxon>
        <taxon>Bacillota</taxon>
        <taxon>Clostridia</taxon>
        <taxon>Eubacteriales</taxon>
        <taxon>Thermincolaceae</taxon>
        <taxon>Thermincola</taxon>
    </lineage>
</organism>
<dbReference type="PROSITE" id="PS50851">
    <property type="entry name" value="CHEW"/>
    <property type="match status" value="1"/>
</dbReference>
<comment type="caution">
    <text evidence="2">The sequence shown here is derived from an EMBL/GenBank/DDBJ whole genome shotgun (WGS) entry which is preliminary data.</text>
</comment>
<sequence length="148" mass="16504">METDIQLVACNLANEEYGVDIRYVQEIIRLLDITRVPHAPHFIEGVINLRGMVIPVLDLRTLFNKSPRSNTEATRIIIINAEEVLLGIIVDSVSEVITLPKSQIEPAPTVSNNQNSTYFGGVGKLGERLLILLNIEEILNAVTNYRNP</sequence>
<gene>
    <name evidence="2" type="ORF">Tfer_0542</name>
</gene>
<dbReference type="RefSeq" id="WP_052216757.1">
    <property type="nucleotide sequence ID" value="NZ_LGTE01000002.1"/>
</dbReference>
<dbReference type="AlphaFoldDB" id="A0A0L6W5K4"/>
<dbReference type="InterPro" id="IPR036061">
    <property type="entry name" value="CheW-like_dom_sf"/>
</dbReference>
<feature type="domain" description="CheW-like" evidence="1">
    <location>
        <begin position="4"/>
        <end position="144"/>
    </location>
</feature>